<comment type="caution">
    <text evidence="1">The sequence shown here is derived from an EMBL/GenBank/DDBJ whole genome shotgun (WGS) entry which is preliminary data.</text>
</comment>
<reference evidence="1" key="1">
    <citation type="submission" date="2013-10" db="EMBL/GenBank/DDBJ databases">
        <title>Antibiotic resistance diversity of beta-lactamase producers in the General Hospital Vienna.</title>
        <authorList>
            <person name="Barisic I."/>
            <person name="Mitteregger D."/>
            <person name="Hirschl A.M."/>
            <person name="Noehammer C."/>
            <person name="Wiesinger-Mayr H."/>
        </authorList>
    </citation>
    <scope>NUCLEOTIDE SEQUENCE [LARGE SCALE GENOMIC DNA]</scope>
    <source>
        <strain evidence="1">IS43</strain>
    </source>
</reference>
<protein>
    <submittedName>
        <fullName evidence="1">Uncharacterized protein</fullName>
    </submittedName>
</protein>
<evidence type="ECO:0000313" key="2">
    <source>
        <dbReference type="Proteomes" id="UP000019183"/>
    </source>
</evidence>
<dbReference type="AlphaFoldDB" id="W1DQ83"/>
<proteinExistence type="predicted"/>
<dbReference type="Proteomes" id="UP000019183">
    <property type="component" value="Unassembled WGS sequence"/>
</dbReference>
<name>W1DQ83_KLEPN</name>
<evidence type="ECO:0000313" key="1">
    <source>
        <dbReference type="EMBL" id="CDL10259.1"/>
    </source>
</evidence>
<sequence>MKLKKTVNRSSKLFFHFSDCSPDIANLMIFRNSDEKTLEITATKRK</sequence>
<keyword evidence="2" id="KW-1185">Reference proteome</keyword>
<dbReference type="EMBL" id="CBWK010000464">
    <property type="protein sequence ID" value="CDL10259.1"/>
    <property type="molecule type" value="Genomic_DNA"/>
</dbReference>
<organism evidence="1 2">
    <name type="scientific">Klebsiella pneumoniae IS43</name>
    <dbReference type="NCBI Taxonomy" id="1432552"/>
    <lineage>
        <taxon>Bacteria</taxon>
        <taxon>Pseudomonadati</taxon>
        <taxon>Pseudomonadota</taxon>
        <taxon>Gammaproteobacteria</taxon>
        <taxon>Enterobacterales</taxon>
        <taxon>Enterobacteriaceae</taxon>
        <taxon>Klebsiella/Raoultella group</taxon>
        <taxon>Klebsiella</taxon>
        <taxon>Klebsiella pneumoniae complex</taxon>
    </lineage>
</organism>
<accession>W1DQ83</accession>